<sequence>MPQEHTGENIAQFLRHVIDDWGLPDHIPIFVVTDNGRNFVSAVAKFNWSGLLCFAHTLQLCIARSILGRYKRSARARARLMDIQKDRRMAQHEVIQDVPTCWNSEYAIMERLVELCAPISLELCESDVATSALESGN</sequence>
<comment type="caution">
    <text evidence="1">The sequence shown here is derived from an EMBL/GenBank/DDBJ whole genome shotgun (WGS) entry which is preliminary data.</text>
</comment>
<protein>
    <submittedName>
        <fullName evidence="1">Uncharacterized protein</fullName>
    </submittedName>
</protein>
<gene>
    <name evidence="1" type="ORF">HPB48_004579</name>
</gene>
<dbReference type="SUPFAM" id="SSF53098">
    <property type="entry name" value="Ribonuclease H-like"/>
    <property type="match status" value="1"/>
</dbReference>
<dbReference type="InterPro" id="IPR052865">
    <property type="entry name" value="Zinc_finger_BED"/>
</dbReference>
<dbReference type="OMA" id="EYAIMER"/>
<dbReference type="EMBL" id="JABSTR010000001">
    <property type="protein sequence ID" value="KAH9361478.1"/>
    <property type="molecule type" value="Genomic_DNA"/>
</dbReference>
<dbReference type="OrthoDB" id="6516553at2759"/>
<accession>A0A9J6F792</accession>
<evidence type="ECO:0000313" key="2">
    <source>
        <dbReference type="Proteomes" id="UP000821853"/>
    </source>
</evidence>
<dbReference type="PANTHER" id="PTHR47241">
    <property type="entry name" value="FINGER PROTEIN, PUTATIVE-RELATED"/>
    <property type="match status" value="1"/>
</dbReference>
<proteinExistence type="predicted"/>
<reference evidence="1 2" key="1">
    <citation type="journal article" date="2020" name="Cell">
        <title>Large-Scale Comparative Analyses of Tick Genomes Elucidate Their Genetic Diversity and Vector Capacities.</title>
        <authorList>
            <consortium name="Tick Genome and Microbiome Consortium (TIGMIC)"/>
            <person name="Jia N."/>
            <person name="Wang J."/>
            <person name="Shi W."/>
            <person name="Du L."/>
            <person name="Sun Y."/>
            <person name="Zhan W."/>
            <person name="Jiang J.F."/>
            <person name="Wang Q."/>
            <person name="Zhang B."/>
            <person name="Ji P."/>
            <person name="Bell-Sakyi L."/>
            <person name="Cui X.M."/>
            <person name="Yuan T.T."/>
            <person name="Jiang B.G."/>
            <person name="Yang W.F."/>
            <person name="Lam T.T."/>
            <person name="Chang Q.C."/>
            <person name="Ding S.J."/>
            <person name="Wang X.J."/>
            <person name="Zhu J.G."/>
            <person name="Ruan X.D."/>
            <person name="Zhao L."/>
            <person name="Wei J.T."/>
            <person name="Ye R.Z."/>
            <person name="Que T.C."/>
            <person name="Du C.H."/>
            <person name="Zhou Y.H."/>
            <person name="Cheng J.X."/>
            <person name="Dai P.F."/>
            <person name="Guo W.B."/>
            <person name="Han X.H."/>
            <person name="Huang E.J."/>
            <person name="Li L.F."/>
            <person name="Wei W."/>
            <person name="Gao Y.C."/>
            <person name="Liu J.Z."/>
            <person name="Shao H.Z."/>
            <person name="Wang X."/>
            <person name="Wang C.C."/>
            <person name="Yang T.C."/>
            <person name="Huo Q.B."/>
            <person name="Li W."/>
            <person name="Chen H.Y."/>
            <person name="Chen S.E."/>
            <person name="Zhou L.G."/>
            <person name="Ni X.B."/>
            <person name="Tian J.H."/>
            <person name="Sheng Y."/>
            <person name="Liu T."/>
            <person name="Pan Y.S."/>
            <person name="Xia L.Y."/>
            <person name="Li J."/>
            <person name="Zhao F."/>
            <person name="Cao W.C."/>
        </authorList>
    </citation>
    <scope>NUCLEOTIDE SEQUENCE [LARGE SCALE GENOMIC DNA]</scope>
    <source>
        <strain evidence="1">HaeL-2018</strain>
    </source>
</reference>
<evidence type="ECO:0000313" key="1">
    <source>
        <dbReference type="EMBL" id="KAH9361478.1"/>
    </source>
</evidence>
<dbReference type="Proteomes" id="UP000821853">
    <property type="component" value="Chromosome 1"/>
</dbReference>
<dbReference type="InterPro" id="IPR012337">
    <property type="entry name" value="RNaseH-like_sf"/>
</dbReference>
<dbReference type="VEuPathDB" id="VectorBase:HLOH_048633"/>
<dbReference type="AlphaFoldDB" id="A0A9J6F792"/>
<keyword evidence="2" id="KW-1185">Reference proteome</keyword>
<organism evidence="1 2">
    <name type="scientific">Haemaphysalis longicornis</name>
    <name type="common">Bush tick</name>
    <dbReference type="NCBI Taxonomy" id="44386"/>
    <lineage>
        <taxon>Eukaryota</taxon>
        <taxon>Metazoa</taxon>
        <taxon>Ecdysozoa</taxon>
        <taxon>Arthropoda</taxon>
        <taxon>Chelicerata</taxon>
        <taxon>Arachnida</taxon>
        <taxon>Acari</taxon>
        <taxon>Parasitiformes</taxon>
        <taxon>Ixodida</taxon>
        <taxon>Ixodoidea</taxon>
        <taxon>Ixodidae</taxon>
        <taxon>Haemaphysalinae</taxon>
        <taxon>Haemaphysalis</taxon>
    </lineage>
</organism>
<dbReference type="PANTHER" id="PTHR47241:SF1">
    <property type="entry name" value="BED-TYPE DOMAIN-CONTAINING PROTEIN"/>
    <property type="match status" value="1"/>
</dbReference>
<name>A0A9J6F792_HAELO</name>